<reference evidence="2 3" key="1">
    <citation type="submission" date="2018-11" db="EMBL/GenBank/DDBJ databases">
        <authorList>
            <person name="Kleinhagauer T."/>
            <person name="Glaeser S.P."/>
            <person name="Spergser J."/>
            <person name="Ruckert C."/>
            <person name="Kaempfer P."/>
            <person name="Busse H.-J."/>
        </authorList>
    </citation>
    <scope>NUCLEOTIDE SEQUENCE [LARGE SCALE GENOMIC DNA]</scope>
    <source>
        <strain evidence="2 3">200CH</strain>
    </source>
</reference>
<proteinExistence type="predicted"/>
<organism evidence="2 3">
    <name type="scientific">Corynebacterium choanae</name>
    <dbReference type="NCBI Taxonomy" id="1862358"/>
    <lineage>
        <taxon>Bacteria</taxon>
        <taxon>Bacillati</taxon>
        <taxon>Actinomycetota</taxon>
        <taxon>Actinomycetes</taxon>
        <taxon>Mycobacteriales</taxon>
        <taxon>Corynebacteriaceae</taxon>
        <taxon>Corynebacterium</taxon>
    </lineage>
</organism>
<dbReference type="AlphaFoldDB" id="A0A3G6J6Z7"/>
<name>A0A3G6J6Z7_9CORY</name>
<dbReference type="Proteomes" id="UP000269019">
    <property type="component" value="Chromosome"/>
</dbReference>
<evidence type="ECO:0000313" key="3">
    <source>
        <dbReference type="Proteomes" id="UP000269019"/>
    </source>
</evidence>
<evidence type="ECO:0000313" key="2">
    <source>
        <dbReference type="EMBL" id="AZA13891.1"/>
    </source>
</evidence>
<evidence type="ECO:0000256" key="1">
    <source>
        <dbReference type="SAM" id="MobiDB-lite"/>
    </source>
</evidence>
<sequence length="48" mass="5175">MRAHQADENRVTAAVRKISPAHTQQDDQLALIGKSSSPKDDVGMVATE</sequence>
<dbReference type="KEGG" id="ccho:CCHOA_07495"/>
<keyword evidence="3" id="KW-1185">Reference proteome</keyword>
<gene>
    <name evidence="2" type="ORF">CCHOA_07495</name>
</gene>
<dbReference type="EMBL" id="CP033896">
    <property type="protein sequence ID" value="AZA13891.1"/>
    <property type="molecule type" value="Genomic_DNA"/>
</dbReference>
<accession>A0A3G6J6Z7</accession>
<protein>
    <submittedName>
        <fullName evidence="2">Uncharacterized protein</fullName>
    </submittedName>
</protein>
<feature type="region of interest" description="Disordered" evidence="1">
    <location>
        <begin position="19"/>
        <end position="48"/>
    </location>
</feature>